<dbReference type="PROSITE" id="PS00497">
    <property type="entry name" value="TYROSINASE_1"/>
    <property type="match status" value="1"/>
</dbReference>
<proteinExistence type="predicted"/>
<dbReference type="PANTHER" id="PTHR11474:SF125">
    <property type="entry name" value="N-ACETYL-6-HYDROXYTRYPTOPHAN OXIDASE IVOB-RELATED"/>
    <property type="match status" value="1"/>
</dbReference>
<comment type="caution">
    <text evidence="5">The sequence shown here is derived from an EMBL/GenBank/DDBJ whole genome shotgun (WGS) entry which is preliminary data.</text>
</comment>
<protein>
    <recommendedName>
        <fullName evidence="4">Tyrosinase copper-binding domain-containing protein</fullName>
    </recommendedName>
</protein>
<dbReference type="InterPro" id="IPR050316">
    <property type="entry name" value="Tyrosinase/Hemocyanin"/>
</dbReference>
<evidence type="ECO:0000313" key="5">
    <source>
        <dbReference type="EMBL" id="CAI4215531.1"/>
    </source>
</evidence>
<dbReference type="InterPro" id="IPR002227">
    <property type="entry name" value="Tyrosinase_Cu-bd"/>
</dbReference>
<sequence>MLSESIMDIQGTVICTGARHTHQETRDKEKTDPHARAHPKQKNASVQGSRRRGLTGLVAADAVNDLETKGRAALDAVIESSTTCSKDKLKVRREWGDISTTERKAYLDGVLCLLNTPSKLDPARYPGAKNRYDDFVVVHMNQTLSIHGTGNFLVWHRYYVWAWENVMRTECGYEGTQPYWDYGRWAEDPLSSPLFDGSETSLGGNGAP</sequence>
<dbReference type="InterPro" id="IPR008922">
    <property type="entry name" value="Di-copper_centre_dom_sf"/>
</dbReference>
<feature type="region of interest" description="Disordered" evidence="3">
    <location>
        <begin position="16"/>
        <end position="51"/>
    </location>
</feature>
<evidence type="ECO:0000256" key="2">
    <source>
        <dbReference type="ARBA" id="ARBA00023002"/>
    </source>
</evidence>
<feature type="compositionally biased region" description="Basic and acidic residues" evidence="3">
    <location>
        <begin position="21"/>
        <end position="35"/>
    </location>
</feature>
<evidence type="ECO:0000256" key="1">
    <source>
        <dbReference type="ARBA" id="ARBA00022723"/>
    </source>
</evidence>
<dbReference type="SUPFAM" id="SSF48056">
    <property type="entry name" value="Di-copper centre-containing domain"/>
    <property type="match status" value="1"/>
</dbReference>
<dbReference type="PANTHER" id="PTHR11474">
    <property type="entry name" value="TYROSINASE FAMILY MEMBER"/>
    <property type="match status" value="1"/>
</dbReference>
<reference evidence="5" key="1">
    <citation type="submission" date="2022-11" db="EMBL/GenBank/DDBJ databases">
        <authorList>
            <person name="Scott C."/>
            <person name="Bruce N."/>
        </authorList>
    </citation>
    <scope>NUCLEOTIDE SEQUENCE</scope>
</reference>
<name>A0A9P1MCA4_9PEZI</name>
<dbReference type="Gene3D" id="1.10.1280.10">
    <property type="entry name" value="Di-copper center containing domain from catechol oxidase"/>
    <property type="match status" value="1"/>
</dbReference>
<accession>A0A9P1MCA4</accession>
<keyword evidence="2" id="KW-0560">Oxidoreductase</keyword>
<dbReference type="Pfam" id="PF00264">
    <property type="entry name" value="Tyrosinase"/>
    <property type="match status" value="1"/>
</dbReference>
<evidence type="ECO:0000256" key="3">
    <source>
        <dbReference type="SAM" id="MobiDB-lite"/>
    </source>
</evidence>
<organism evidence="5 6">
    <name type="scientific">Parascedosporium putredinis</name>
    <dbReference type="NCBI Taxonomy" id="1442378"/>
    <lineage>
        <taxon>Eukaryota</taxon>
        <taxon>Fungi</taxon>
        <taxon>Dikarya</taxon>
        <taxon>Ascomycota</taxon>
        <taxon>Pezizomycotina</taxon>
        <taxon>Sordariomycetes</taxon>
        <taxon>Hypocreomycetidae</taxon>
        <taxon>Microascales</taxon>
        <taxon>Microascaceae</taxon>
        <taxon>Parascedosporium</taxon>
    </lineage>
</organism>
<dbReference type="AlphaFoldDB" id="A0A9P1MCA4"/>
<dbReference type="GO" id="GO:0046872">
    <property type="term" value="F:metal ion binding"/>
    <property type="evidence" value="ECO:0007669"/>
    <property type="project" value="UniProtKB-KW"/>
</dbReference>
<keyword evidence="6" id="KW-1185">Reference proteome</keyword>
<evidence type="ECO:0000313" key="6">
    <source>
        <dbReference type="Proteomes" id="UP000838763"/>
    </source>
</evidence>
<feature type="domain" description="Tyrosinase copper-binding" evidence="4">
    <location>
        <begin position="147"/>
        <end position="164"/>
    </location>
</feature>
<dbReference type="EMBL" id="CALLCH030000012">
    <property type="protein sequence ID" value="CAI4215531.1"/>
    <property type="molecule type" value="Genomic_DNA"/>
</dbReference>
<dbReference type="Proteomes" id="UP000838763">
    <property type="component" value="Unassembled WGS sequence"/>
</dbReference>
<gene>
    <name evidence="5" type="ORF">PPNO1_LOCUS5242</name>
</gene>
<dbReference type="OrthoDB" id="6132182at2759"/>
<keyword evidence="1" id="KW-0479">Metal-binding</keyword>
<evidence type="ECO:0000259" key="4">
    <source>
        <dbReference type="PROSITE" id="PS00497"/>
    </source>
</evidence>
<dbReference type="GO" id="GO:0016491">
    <property type="term" value="F:oxidoreductase activity"/>
    <property type="evidence" value="ECO:0007669"/>
    <property type="project" value="UniProtKB-KW"/>
</dbReference>